<sequence length="247" mass="27932">MDKIKIYAHRCAMLDGPENNISTAIMALARGADGFECDILLTKDGHPVAAHDDNLSRISNGHITKKISEMKLEDAIKISLPGGVKINHLRDFLAVAEGSAEKIIFIEIKKINSSNRLIEAVLKEIKAHPSANVIIISFDENILMNFFVKNPNLRVKIGFIIGKISQLMNLEQFLINYDCVLMGWDSERFWTKMLFKIAFNCLAVKKQLKNLDLDRIYTGIASNKKDLEWFKKRGFTKIFSDTMAVIS</sequence>
<dbReference type="GO" id="GO:0008081">
    <property type="term" value="F:phosphoric diester hydrolase activity"/>
    <property type="evidence" value="ECO:0007669"/>
    <property type="project" value="InterPro"/>
</dbReference>
<dbReference type="InterPro" id="IPR017946">
    <property type="entry name" value="PLC-like_Pdiesterase_TIM-brl"/>
</dbReference>
<reference evidence="2 3" key="1">
    <citation type="journal article" date="2015" name="Nature">
        <title>rRNA introns, odd ribosomes, and small enigmatic genomes across a large radiation of phyla.</title>
        <authorList>
            <person name="Brown C.T."/>
            <person name="Hug L.A."/>
            <person name="Thomas B.C."/>
            <person name="Sharon I."/>
            <person name="Castelle C.J."/>
            <person name="Singh A."/>
            <person name="Wilkins M.J."/>
            <person name="Williams K.H."/>
            <person name="Banfield J.F."/>
        </authorList>
    </citation>
    <scope>NUCLEOTIDE SEQUENCE [LARGE SCALE GENOMIC DNA]</scope>
</reference>
<dbReference type="PROSITE" id="PS51704">
    <property type="entry name" value="GP_PDE"/>
    <property type="match status" value="1"/>
</dbReference>
<protein>
    <submittedName>
        <fullName evidence="2">Glycerophosphoryl diester phosphodiesterase</fullName>
    </submittedName>
</protein>
<dbReference type="PANTHER" id="PTHR46211">
    <property type="entry name" value="GLYCEROPHOSPHORYL DIESTER PHOSPHODIESTERASE"/>
    <property type="match status" value="1"/>
</dbReference>
<dbReference type="GO" id="GO:0006629">
    <property type="term" value="P:lipid metabolic process"/>
    <property type="evidence" value="ECO:0007669"/>
    <property type="project" value="InterPro"/>
</dbReference>
<proteinExistence type="predicted"/>
<dbReference type="InterPro" id="IPR030395">
    <property type="entry name" value="GP_PDE_dom"/>
</dbReference>
<dbReference type="AlphaFoldDB" id="A0A0G0J0F0"/>
<comment type="caution">
    <text evidence="2">The sequence shown here is derived from an EMBL/GenBank/DDBJ whole genome shotgun (WGS) entry which is preliminary data.</text>
</comment>
<gene>
    <name evidence="2" type="ORF">US36_C0017G0019</name>
</gene>
<accession>A0A0G0J0F0</accession>
<evidence type="ECO:0000313" key="2">
    <source>
        <dbReference type="EMBL" id="KKQ21601.1"/>
    </source>
</evidence>
<dbReference type="Pfam" id="PF03009">
    <property type="entry name" value="GDPD"/>
    <property type="match status" value="1"/>
</dbReference>
<dbReference type="Proteomes" id="UP000034044">
    <property type="component" value="Unassembled WGS sequence"/>
</dbReference>
<feature type="domain" description="GP-PDE" evidence="1">
    <location>
        <begin position="4"/>
        <end position="247"/>
    </location>
</feature>
<evidence type="ECO:0000313" key="3">
    <source>
        <dbReference type="Proteomes" id="UP000034044"/>
    </source>
</evidence>
<evidence type="ECO:0000259" key="1">
    <source>
        <dbReference type="PROSITE" id="PS51704"/>
    </source>
</evidence>
<dbReference type="SUPFAM" id="SSF51695">
    <property type="entry name" value="PLC-like phosphodiesterases"/>
    <property type="match status" value="1"/>
</dbReference>
<dbReference type="CDD" id="cd08556">
    <property type="entry name" value="GDPD"/>
    <property type="match status" value="1"/>
</dbReference>
<organism evidence="2 3">
    <name type="scientific">Candidatus Wolfebacteria bacterium GW2011_GWC1_37_10</name>
    <dbReference type="NCBI Taxonomy" id="1619010"/>
    <lineage>
        <taxon>Bacteria</taxon>
        <taxon>Candidatus Wolfeibacteriota</taxon>
    </lineage>
</organism>
<dbReference type="EMBL" id="LBSR01000017">
    <property type="protein sequence ID" value="KKQ21601.1"/>
    <property type="molecule type" value="Genomic_DNA"/>
</dbReference>
<dbReference type="Gene3D" id="3.20.20.190">
    <property type="entry name" value="Phosphatidylinositol (PI) phosphodiesterase"/>
    <property type="match status" value="1"/>
</dbReference>
<dbReference type="PANTHER" id="PTHR46211:SF14">
    <property type="entry name" value="GLYCEROPHOSPHODIESTER PHOSPHODIESTERASE"/>
    <property type="match status" value="1"/>
</dbReference>
<name>A0A0G0J0F0_9BACT</name>